<evidence type="ECO:0000313" key="14">
    <source>
        <dbReference type="Proteomes" id="UP000078503"/>
    </source>
</evidence>
<organism evidence="13 14">
    <name type="scientific">Photobacterium jeanii</name>
    <dbReference type="NCBI Taxonomy" id="858640"/>
    <lineage>
        <taxon>Bacteria</taxon>
        <taxon>Pseudomonadati</taxon>
        <taxon>Pseudomonadota</taxon>
        <taxon>Gammaproteobacteria</taxon>
        <taxon>Vibrionales</taxon>
        <taxon>Vibrionaceae</taxon>
        <taxon>Photobacterium</taxon>
    </lineage>
</organism>
<dbReference type="GO" id="GO:0005524">
    <property type="term" value="F:ATP binding"/>
    <property type="evidence" value="ECO:0007669"/>
    <property type="project" value="UniProtKB-UniRule"/>
</dbReference>
<comment type="catalytic activity">
    <reaction evidence="9">
        <text>UDP-N-acetyl-alpha-D-muramate + L-alanyl-gamma-D-glutamyl-meso-2,6-diaminopimelate + ATP = UDP-N-acetyl-alpha-D-muramoyl-L-alanyl-gamma-D-glutamyl-meso-2,6-diaminopimelate + ADP + phosphate + H(+)</text>
        <dbReference type="Rhea" id="RHEA:29563"/>
        <dbReference type="ChEBI" id="CHEBI:15378"/>
        <dbReference type="ChEBI" id="CHEBI:30616"/>
        <dbReference type="ChEBI" id="CHEBI:43474"/>
        <dbReference type="ChEBI" id="CHEBI:61401"/>
        <dbReference type="ChEBI" id="CHEBI:70757"/>
        <dbReference type="ChEBI" id="CHEBI:83905"/>
        <dbReference type="ChEBI" id="CHEBI:456216"/>
        <dbReference type="EC" id="6.3.2.45"/>
    </reaction>
</comment>
<comment type="similarity">
    <text evidence="9">Belongs to the MurCDEF family. Mpl subfamily.</text>
</comment>
<keyword evidence="14" id="KW-1185">Reference proteome</keyword>
<dbReference type="Pfam" id="PF02875">
    <property type="entry name" value="Mur_ligase_C"/>
    <property type="match status" value="1"/>
</dbReference>
<keyword evidence="3 9" id="KW-0547">Nucleotide-binding</keyword>
<dbReference type="GO" id="GO:0071555">
    <property type="term" value="P:cell wall organization"/>
    <property type="evidence" value="ECO:0007669"/>
    <property type="project" value="UniProtKB-KW"/>
</dbReference>
<comment type="caution">
    <text evidence="13">The sequence shown here is derived from an EMBL/GenBank/DDBJ whole genome shotgun (WGS) entry which is preliminary data.</text>
</comment>
<dbReference type="GO" id="GO:0051301">
    <property type="term" value="P:cell division"/>
    <property type="evidence" value="ECO:0007669"/>
    <property type="project" value="UniProtKB-KW"/>
</dbReference>
<dbReference type="GO" id="GO:0009252">
    <property type="term" value="P:peptidoglycan biosynthetic process"/>
    <property type="evidence" value="ECO:0007669"/>
    <property type="project" value="UniProtKB-UniRule"/>
</dbReference>
<keyword evidence="9" id="KW-0460">Magnesium</keyword>
<evidence type="ECO:0000313" key="13">
    <source>
        <dbReference type="EMBL" id="OAN18984.1"/>
    </source>
</evidence>
<keyword evidence="1 9" id="KW-0436">Ligase</keyword>
<dbReference type="Proteomes" id="UP000078503">
    <property type="component" value="Unassembled WGS sequence"/>
</dbReference>
<dbReference type="SUPFAM" id="SSF53244">
    <property type="entry name" value="MurD-like peptide ligases, peptide-binding domain"/>
    <property type="match status" value="1"/>
</dbReference>
<evidence type="ECO:0000256" key="2">
    <source>
        <dbReference type="ARBA" id="ARBA00022618"/>
    </source>
</evidence>
<proteinExistence type="inferred from homology"/>
<keyword evidence="6 9" id="KW-0573">Peptidoglycan synthesis</keyword>
<dbReference type="Pfam" id="PF01225">
    <property type="entry name" value="Mur_ligase"/>
    <property type="match status" value="1"/>
</dbReference>
<evidence type="ECO:0000256" key="1">
    <source>
        <dbReference type="ARBA" id="ARBA00022598"/>
    </source>
</evidence>
<feature type="domain" description="Mur ligase central" evidence="12">
    <location>
        <begin position="108"/>
        <end position="291"/>
    </location>
</feature>
<evidence type="ECO:0000259" key="12">
    <source>
        <dbReference type="Pfam" id="PF08245"/>
    </source>
</evidence>
<comment type="function">
    <text evidence="9">Reutilizes the intact tripeptide L-alanyl-gamma-D-glutamyl-meso-diaminopimelate by linking it to UDP-N-acetylmuramate.</text>
</comment>
<name>A0A178KQC9_9GAMM</name>
<keyword evidence="8 9" id="KW-0961">Cell wall biogenesis/degradation</keyword>
<feature type="domain" description="Mur ligase C-terminal" evidence="11">
    <location>
        <begin position="313"/>
        <end position="435"/>
    </location>
</feature>
<dbReference type="FunFam" id="3.40.50.720:FF:000161">
    <property type="entry name" value="UDP-N-acetylmuramate--L-alanyl-gamma-D-glutamyl-meso-2,6-diaminoheptandioate ligase"/>
    <property type="match status" value="1"/>
</dbReference>
<sequence length="451" mass="49344">MHIHILGICGTFMGGAAVLARQLGHKVTGCDANVYPPMSTLLESQGIEIIQGYDPAQLNPAPDLVVIGNAMSRGNPCVEYVLNNNLRYTSGPQWLQEFLLHDRWVMAVAGTHGKTTTASMLAWILEDCGYQPGFLVGGVLGNFGISARLGESMFFVVEADEYDSAFFDKRSKFVHYHPRTLIMNNLEFDHADIFDDLKAIQRQFHHLVRTVPGNGRILAPKGVSNIDQTLEMGCWSELEFTGEDGHWQAKKCVADGSEFEVYLEGSHVGTVKWDLVGDHNVSNALMAIAAARHVGVTADLGCESLAKFVNTKRRLELKGEANSIKVYDDFAHHPTAVELTLGGLRAKVGNERILAVLEPRSNTMKLGVHKHDLAPALAAADEVFIYQPDNIPWSVDEIANHCQQPAYTDDDLDALVARIVAQAQPNDHILVMSNGGFGGIHGKILTALAQQ</sequence>
<evidence type="ECO:0000256" key="7">
    <source>
        <dbReference type="ARBA" id="ARBA00023306"/>
    </source>
</evidence>
<evidence type="ECO:0000256" key="4">
    <source>
        <dbReference type="ARBA" id="ARBA00022840"/>
    </source>
</evidence>
<dbReference type="InterPro" id="IPR013221">
    <property type="entry name" value="Mur_ligase_cen"/>
</dbReference>
<evidence type="ECO:0000256" key="8">
    <source>
        <dbReference type="ARBA" id="ARBA00023316"/>
    </source>
</evidence>
<evidence type="ECO:0000256" key="6">
    <source>
        <dbReference type="ARBA" id="ARBA00022984"/>
    </source>
</evidence>
<evidence type="ECO:0000259" key="11">
    <source>
        <dbReference type="Pfam" id="PF02875"/>
    </source>
</evidence>
<dbReference type="RefSeq" id="WP_068326351.1">
    <property type="nucleotide sequence ID" value="NZ_LVHF01000011.1"/>
</dbReference>
<keyword evidence="2 9" id="KW-0132">Cell division</keyword>
<evidence type="ECO:0000256" key="5">
    <source>
        <dbReference type="ARBA" id="ARBA00022960"/>
    </source>
</evidence>
<accession>A0A178KQC9</accession>
<feature type="binding site" evidence="9">
    <location>
        <begin position="110"/>
        <end position="116"/>
    </location>
    <ligand>
        <name>ATP</name>
        <dbReference type="ChEBI" id="CHEBI:30616"/>
    </ligand>
</feature>
<dbReference type="UniPathway" id="UPA00544"/>
<feature type="domain" description="Mur ligase N-terminal catalytic" evidence="10">
    <location>
        <begin position="2"/>
        <end position="101"/>
    </location>
</feature>
<evidence type="ECO:0000256" key="3">
    <source>
        <dbReference type="ARBA" id="ARBA00022741"/>
    </source>
</evidence>
<dbReference type="OrthoDB" id="9804126at2"/>
<dbReference type="InterPro" id="IPR036615">
    <property type="entry name" value="Mur_ligase_C_dom_sf"/>
</dbReference>
<dbReference type="InterPro" id="IPR036565">
    <property type="entry name" value="Mur-like_cat_sf"/>
</dbReference>
<comment type="pathway">
    <text evidence="9">Cell wall biogenesis; peptidoglycan recycling.</text>
</comment>
<keyword evidence="4 9" id="KW-0067">ATP-binding</keyword>
<keyword evidence="5 9" id="KW-0133">Cell shape</keyword>
<dbReference type="NCBIfam" id="TIGR01081">
    <property type="entry name" value="mpl"/>
    <property type="match status" value="1"/>
</dbReference>
<dbReference type="HAMAP" id="MF_02020">
    <property type="entry name" value="Mpl"/>
    <property type="match status" value="1"/>
</dbReference>
<dbReference type="Gene3D" id="3.90.190.20">
    <property type="entry name" value="Mur ligase, C-terminal domain"/>
    <property type="match status" value="1"/>
</dbReference>
<dbReference type="AlphaFoldDB" id="A0A178KQC9"/>
<dbReference type="GO" id="GO:0008360">
    <property type="term" value="P:regulation of cell shape"/>
    <property type="evidence" value="ECO:0007669"/>
    <property type="project" value="UniProtKB-KW"/>
</dbReference>
<gene>
    <name evidence="9" type="primary">mpl</name>
    <name evidence="13" type="ORF">A3K86_00995</name>
</gene>
<dbReference type="EMBL" id="LVHF01000011">
    <property type="protein sequence ID" value="OAN18984.1"/>
    <property type="molecule type" value="Genomic_DNA"/>
</dbReference>
<reference evidence="13 14" key="1">
    <citation type="submission" date="2016-03" db="EMBL/GenBank/DDBJ databases">
        <title>Photobacterium proteolyticum sp. nov. a protease producing bacterium isolated from ocean sediments of Laizhou Bay.</title>
        <authorList>
            <person name="Li Y."/>
        </authorList>
    </citation>
    <scope>NUCLEOTIDE SEQUENCE [LARGE SCALE GENOMIC DNA]</scope>
    <source>
        <strain evidence="13 14">R-40508</strain>
    </source>
</reference>
<dbReference type="InterPro" id="IPR050061">
    <property type="entry name" value="MurCDEF_pg_biosynth"/>
</dbReference>
<dbReference type="PANTHER" id="PTHR43445">
    <property type="entry name" value="UDP-N-ACETYLMURAMATE--L-ALANINE LIGASE-RELATED"/>
    <property type="match status" value="1"/>
</dbReference>
<dbReference type="STRING" id="858640.A3K86_00995"/>
<dbReference type="Pfam" id="PF08245">
    <property type="entry name" value="Mur_ligase_M"/>
    <property type="match status" value="1"/>
</dbReference>
<dbReference type="FunFam" id="3.40.1190.10:FF:000003">
    <property type="entry name" value="UDP-N-acetylmuramate--L-alanyl-gamma-D-glutamyl-meso-2,6-diaminoheptandioate ligase"/>
    <property type="match status" value="1"/>
</dbReference>
<keyword evidence="7 9" id="KW-0131">Cell cycle</keyword>
<dbReference type="Gene3D" id="3.40.50.720">
    <property type="entry name" value="NAD(P)-binding Rossmann-like Domain"/>
    <property type="match status" value="1"/>
</dbReference>
<comment type="cofactor">
    <cofactor evidence="9">
        <name>Mg(2+)</name>
        <dbReference type="ChEBI" id="CHEBI:18420"/>
    </cofactor>
</comment>
<dbReference type="EC" id="6.3.2.45" evidence="9"/>
<evidence type="ECO:0000259" key="10">
    <source>
        <dbReference type="Pfam" id="PF01225"/>
    </source>
</evidence>
<dbReference type="GO" id="GO:0106418">
    <property type="term" value="F:UDP-N-acetylmuramate-L-alanyl-gamma-D-glutamyl-meso-2,6-diaminoheptanedioate ligase activity"/>
    <property type="evidence" value="ECO:0007669"/>
    <property type="project" value="UniProtKB-EC"/>
</dbReference>
<dbReference type="GO" id="GO:0009254">
    <property type="term" value="P:peptidoglycan turnover"/>
    <property type="evidence" value="ECO:0007669"/>
    <property type="project" value="UniProtKB-UniRule"/>
</dbReference>
<dbReference type="InterPro" id="IPR005757">
    <property type="entry name" value="Mpl"/>
</dbReference>
<dbReference type="SUPFAM" id="SSF53623">
    <property type="entry name" value="MurD-like peptide ligases, catalytic domain"/>
    <property type="match status" value="1"/>
</dbReference>
<dbReference type="InterPro" id="IPR000713">
    <property type="entry name" value="Mur_ligase_N"/>
</dbReference>
<protein>
    <recommendedName>
        <fullName evidence="9">UDP-N-acetylmuramate--L-alanyl-gamma-D-glutamyl-meso-2,6-diaminoheptandioate ligase</fullName>
        <ecNumber evidence="9">6.3.2.45</ecNumber>
    </recommendedName>
    <alternativeName>
        <fullName evidence="9">Murein peptide ligase</fullName>
    </alternativeName>
    <alternativeName>
        <fullName evidence="9">UDP-N-acetylmuramate:L-alanyl-gamma-D-glutamyl-meso-diaminopimelate ligase</fullName>
    </alternativeName>
</protein>
<evidence type="ECO:0000256" key="9">
    <source>
        <dbReference type="HAMAP-Rule" id="MF_02020"/>
    </source>
</evidence>
<dbReference type="Gene3D" id="3.40.1190.10">
    <property type="entry name" value="Mur-like, catalytic domain"/>
    <property type="match status" value="1"/>
</dbReference>
<dbReference type="PANTHER" id="PTHR43445:SF5">
    <property type="entry name" value="UDP-N-ACETYLMURAMATE--L-ALANYL-GAMMA-D-GLUTAMYL-MESO-2,6-DIAMINOHEPTANDIOATE LIGASE"/>
    <property type="match status" value="1"/>
</dbReference>
<dbReference type="InterPro" id="IPR004101">
    <property type="entry name" value="Mur_ligase_C"/>
</dbReference>
<dbReference type="SUPFAM" id="SSF51984">
    <property type="entry name" value="MurCD N-terminal domain"/>
    <property type="match status" value="1"/>
</dbReference>